<keyword evidence="2" id="KW-1185">Reference proteome</keyword>
<accession>A0A177N7H9</accession>
<evidence type="ECO:0000313" key="2">
    <source>
        <dbReference type="Proteomes" id="UP000078476"/>
    </source>
</evidence>
<protein>
    <submittedName>
        <fullName evidence="1">Uncharacterized protein</fullName>
    </submittedName>
</protein>
<comment type="caution">
    <text evidence="1">The sequence shown here is derived from an EMBL/GenBank/DDBJ whole genome shotgun (WGS) entry which is preliminary data.</text>
</comment>
<reference evidence="1 2" key="1">
    <citation type="submission" date="2016-03" db="EMBL/GenBank/DDBJ databases">
        <authorList>
            <person name="Ploux O."/>
        </authorList>
    </citation>
    <scope>NUCLEOTIDE SEQUENCE [LARGE SCALE GENOMIC DNA]</scope>
    <source>
        <strain evidence="1 2">R-45370</strain>
    </source>
</reference>
<organism evidence="1 2">
    <name type="scientific">Methylomonas lenta</name>
    <dbReference type="NCBI Taxonomy" id="980561"/>
    <lineage>
        <taxon>Bacteria</taxon>
        <taxon>Pseudomonadati</taxon>
        <taxon>Pseudomonadota</taxon>
        <taxon>Gammaproteobacteria</taxon>
        <taxon>Methylococcales</taxon>
        <taxon>Methylococcaceae</taxon>
        <taxon>Methylomonas</taxon>
    </lineage>
</organism>
<dbReference type="RefSeq" id="WP_157200557.1">
    <property type="nucleotide sequence ID" value="NZ_LUUI01000118.1"/>
</dbReference>
<evidence type="ECO:0000313" key="1">
    <source>
        <dbReference type="EMBL" id="OAI13554.1"/>
    </source>
</evidence>
<gene>
    <name evidence="1" type="ORF">A1359_12165</name>
</gene>
<name>A0A177N7H9_9GAMM</name>
<dbReference type="OrthoDB" id="7065829at2"/>
<sequence>MNLLPCSLASSILEGDLELAAQQQTLDKLIVMETPGGFYVIARFLWAKDRDWYLTTRRKRTEPRLYKDLIRLNKNMKEIFPTVGFELLRDQDMPPAHSAD</sequence>
<dbReference type="EMBL" id="LUUI01000118">
    <property type="protein sequence ID" value="OAI13554.1"/>
    <property type="molecule type" value="Genomic_DNA"/>
</dbReference>
<dbReference type="Proteomes" id="UP000078476">
    <property type="component" value="Unassembled WGS sequence"/>
</dbReference>
<dbReference type="AlphaFoldDB" id="A0A177N7H9"/>
<proteinExistence type="predicted"/>